<accession>A0A0D8XA84</accession>
<dbReference type="AlphaFoldDB" id="A0A0D8XA84"/>
<keyword evidence="3" id="KW-1185">Reference proteome</keyword>
<evidence type="ECO:0000313" key="3">
    <source>
        <dbReference type="Proteomes" id="UP000053766"/>
    </source>
</evidence>
<proteinExistence type="predicted"/>
<reference evidence="2 3" key="1">
    <citation type="submission" date="2013-11" db="EMBL/GenBank/DDBJ databases">
        <title>Draft genome of the bovine lungworm Dictyocaulus viviparus.</title>
        <authorList>
            <person name="Mitreva M."/>
        </authorList>
    </citation>
    <scope>NUCLEOTIDE SEQUENCE [LARGE SCALE GENOMIC DNA]</scope>
    <source>
        <strain evidence="2 3">HannoverDv2000</strain>
    </source>
</reference>
<evidence type="ECO:0000313" key="2">
    <source>
        <dbReference type="EMBL" id="KJH41505.1"/>
    </source>
</evidence>
<protein>
    <recommendedName>
        <fullName evidence="4">G-protein coupled receptors family 1 profile domain-containing protein</fullName>
    </recommendedName>
</protein>
<gene>
    <name evidence="2" type="ORF">DICVIV_12517</name>
</gene>
<name>A0A0D8XA84_DICVI</name>
<dbReference type="Proteomes" id="UP000053766">
    <property type="component" value="Unassembled WGS sequence"/>
</dbReference>
<evidence type="ECO:0008006" key="4">
    <source>
        <dbReference type="Google" id="ProtNLM"/>
    </source>
</evidence>
<sequence length="93" mass="10400">MILMSILVITSGYCLLHAVEESLTNYQRFGAYCNREITEPKYTFNHQVCSSTMLYIAVSSTNALHFATIPHVIPSHLAISFMKSKQARNGSNS</sequence>
<reference evidence="3" key="2">
    <citation type="journal article" date="2016" name="Sci. Rep.">
        <title>Dictyocaulus viviparus genome, variome and transcriptome elucidate lungworm biology and support future intervention.</title>
        <authorList>
            <person name="McNulty S.N."/>
            <person name="Strube C."/>
            <person name="Rosa B.A."/>
            <person name="Martin J.C."/>
            <person name="Tyagi R."/>
            <person name="Choi Y.J."/>
            <person name="Wang Q."/>
            <person name="Hallsworth Pepin K."/>
            <person name="Zhang X."/>
            <person name="Ozersky P."/>
            <person name="Wilson R.K."/>
            <person name="Sternberg P.W."/>
            <person name="Gasser R.B."/>
            <person name="Mitreva M."/>
        </authorList>
    </citation>
    <scope>NUCLEOTIDE SEQUENCE [LARGE SCALE GENOMIC DNA]</scope>
    <source>
        <strain evidence="3">HannoverDv2000</strain>
    </source>
</reference>
<evidence type="ECO:0000256" key="1">
    <source>
        <dbReference type="SAM" id="SignalP"/>
    </source>
</evidence>
<dbReference type="EMBL" id="KN716810">
    <property type="protein sequence ID" value="KJH41505.1"/>
    <property type="molecule type" value="Genomic_DNA"/>
</dbReference>
<organism evidence="2 3">
    <name type="scientific">Dictyocaulus viviparus</name>
    <name type="common">Bovine lungworm</name>
    <dbReference type="NCBI Taxonomy" id="29172"/>
    <lineage>
        <taxon>Eukaryota</taxon>
        <taxon>Metazoa</taxon>
        <taxon>Ecdysozoa</taxon>
        <taxon>Nematoda</taxon>
        <taxon>Chromadorea</taxon>
        <taxon>Rhabditida</taxon>
        <taxon>Rhabditina</taxon>
        <taxon>Rhabditomorpha</taxon>
        <taxon>Strongyloidea</taxon>
        <taxon>Metastrongylidae</taxon>
        <taxon>Dictyocaulus</taxon>
    </lineage>
</organism>
<feature type="chain" id="PRO_5002335660" description="G-protein coupled receptors family 1 profile domain-containing protein" evidence="1">
    <location>
        <begin position="19"/>
        <end position="93"/>
    </location>
</feature>
<feature type="signal peptide" evidence="1">
    <location>
        <begin position="1"/>
        <end position="18"/>
    </location>
</feature>
<keyword evidence="1" id="KW-0732">Signal</keyword>